<evidence type="ECO:0000256" key="3">
    <source>
        <dbReference type="ARBA" id="ARBA00022741"/>
    </source>
</evidence>
<gene>
    <name evidence="7" type="ORF">SAMN05216462_1313</name>
</gene>
<dbReference type="AlphaFoldDB" id="A0A1H4APP2"/>
<keyword evidence="3" id="KW-0547">Nucleotide-binding</keyword>
<proteinExistence type="predicted"/>
<accession>A0A1H4APP2</accession>
<reference evidence="7 8" key="1">
    <citation type="submission" date="2016-10" db="EMBL/GenBank/DDBJ databases">
        <authorList>
            <person name="de Groot N.N."/>
        </authorList>
    </citation>
    <scope>NUCLEOTIDE SEQUENCE [LARGE SCALE GENOMIC DNA]</scope>
    <source>
        <strain evidence="7 8">D31d</strain>
    </source>
</reference>
<dbReference type="InterPro" id="IPR000719">
    <property type="entry name" value="Prot_kinase_dom"/>
</dbReference>
<keyword evidence="2" id="KW-0808">Transferase</keyword>
<dbReference type="SUPFAM" id="SSF56112">
    <property type="entry name" value="Protein kinase-like (PK-like)"/>
    <property type="match status" value="1"/>
</dbReference>
<evidence type="ECO:0000256" key="4">
    <source>
        <dbReference type="ARBA" id="ARBA00022777"/>
    </source>
</evidence>
<name>A0A1H4APP2_XYLRU</name>
<evidence type="ECO:0000313" key="8">
    <source>
        <dbReference type="Proteomes" id="UP000182257"/>
    </source>
</evidence>
<dbReference type="SMART" id="SM00220">
    <property type="entry name" value="S_TKc"/>
    <property type="match status" value="1"/>
</dbReference>
<dbReference type="OrthoDB" id="9813021at2"/>
<dbReference type="GO" id="GO:0004674">
    <property type="term" value="F:protein serine/threonine kinase activity"/>
    <property type="evidence" value="ECO:0007669"/>
    <property type="project" value="UniProtKB-KW"/>
</dbReference>
<dbReference type="Pfam" id="PF00069">
    <property type="entry name" value="Pkinase"/>
    <property type="match status" value="1"/>
</dbReference>
<dbReference type="PANTHER" id="PTHR24345:SF91">
    <property type="entry name" value="SERINE_THREONINE-PROTEIN KINASE PLK4"/>
    <property type="match status" value="1"/>
</dbReference>
<dbReference type="InterPro" id="IPR011009">
    <property type="entry name" value="Kinase-like_dom_sf"/>
</dbReference>
<dbReference type="PROSITE" id="PS50011">
    <property type="entry name" value="PROTEIN_KINASE_DOM"/>
    <property type="match status" value="1"/>
</dbReference>
<sequence>MELKVNDKVNLTIGTTATVKKVLGSGGQGTVYLVDLAGQEMALKWYHTSPGDAFYKNLEHNVNAKAPSDAFIWPEYLTVKEKGSYGYIMRLRPNDYFEFGNYLLAKKSFKSFDAMLAAAMKICDGFMKLHLHGYSYQDLNDGNFFIRPTDGDVLICDNDNVMPQGEKSGIMGKARYMAPEIVAGGKPDKYSDRFSLSVILFMLFYANHPFEGAKVVACPCMTEKYEKSFYGSDALFIFNPNDKSNLPVRGVHQNVIRRWPVFPSLLKDTFIEEFSEDKLKNPQKRIIEQAWQKIITQVRDELVVCPHCHEETFLDLKAGSHKCINCGKDIDVSRQLKINNRNLILTPGTKLYIDNDNIPDGEVGVFPNDDKLCIVRNLTNSSWHVDTPSGKVKVVEPNDFMPVLNGLKISFGSSIKGAPGAKGEILA</sequence>
<evidence type="ECO:0000256" key="1">
    <source>
        <dbReference type="ARBA" id="ARBA00022527"/>
    </source>
</evidence>
<dbReference type="EMBL" id="FNRF01000002">
    <property type="protein sequence ID" value="SEA37821.1"/>
    <property type="molecule type" value="Genomic_DNA"/>
</dbReference>
<keyword evidence="5" id="KW-0067">ATP-binding</keyword>
<dbReference type="GO" id="GO:0005524">
    <property type="term" value="F:ATP binding"/>
    <property type="evidence" value="ECO:0007669"/>
    <property type="project" value="UniProtKB-KW"/>
</dbReference>
<keyword evidence="4 7" id="KW-0418">Kinase</keyword>
<dbReference type="PANTHER" id="PTHR24345">
    <property type="entry name" value="SERINE/THREONINE-PROTEIN KINASE PLK"/>
    <property type="match status" value="1"/>
</dbReference>
<dbReference type="Proteomes" id="UP000182257">
    <property type="component" value="Unassembled WGS sequence"/>
</dbReference>
<keyword evidence="1" id="KW-0723">Serine/threonine-protein kinase</keyword>
<evidence type="ECO:0000256" key="2">
    <source>
        <dbReference type="ARBA" id="ARBA00022679"/>
    </source>
</evidence>
<evidence type="ECO:0000313" key="7">
    <source>
        <dbReference type="EMBL" id="SEA37821.1"/>
    </source>
</evidence>
<evidence type="ECO:0000256" key="5">
    <source>
        <dbReference type="ARBA" id="ARBA00022840"/>
    </source>
</evidence>
<evidence type="ECO:0000259" key="6">
    <source>
        <dbReference type="PROSITE" id="PS50011"/>
    </source>
</evidence>
<organism evidence="7 8">
    <name type="scientific">Xylanibacter ruminicola</name>
    <name type="common">Prevotella ruminicola</name>
    <dbReference type="NCBI Taxonomy" id="839"/>
    <lineage>
        <taxon>Bacteria</taxon>
        <taxon>Pseudomonadati</taxon>
        <taxon>Bacteroidota</taxon>
        <taxon>Bacteroidia</taxon>
        <taxon>Bacteroidales</taxon>
        <taxon>Prevotellaceae</taxon>
        <taxon>Xylanibacter</taxon>
    </lineage>
</organism>
<protein>
    <submittedName>
        <fullName evidence="7">Protein kinase domain-containing protein</fullName>
    </submittedName>
</protein>
<dbReference type="Gene3D" id="1.10.510.10">
    <property type="entry name" value="Transferase(Phosphotransferase) domain 1"/>
    <property type="match status" value="1"/>
</dbReference>
<feature type="domain" description="Protein kinase" evidence="6">
    <location>
        <begin position="17"/>
        <end position="271"/>
    </location>
</feature>
<dbReference type="RefSeq" id="WP_074760756.1">
    <property type="nucleotide sequence ID" value="NZ_FNRF01000002.1"/>
</dbReference>